<reference evidence="4" key="1">
    <citation type="submission" date="2019-09" db="EMBL/GenBank/DDBJ databases">
        <title>Antimicrobial potential of Antarctic Bacteria.</title>
        <authorList>
            <person name="Benaud N."/>
            <person name="Edwards R.J."/>
            <person name="Ferrari B.C."/>
        </authorList>
    </citation>
    <scope>NUCLEOTIDE SEQUENCE [LARGE SCALE GENOMIC DNA]</scope>
    <source>
        <strain evidence="4">INR9</strain>
    </source>
</reference>
<evidence type="ECO:0000259" key="2">
    <source>
        <dbReference type="Pfam" id="PF08327"/>
    </source>
</evidence>
<sequence length="145" mass="16134">MTDLTTFEFDEFLPHPPAKVWRVLSEPDLLADWLMPHDGFAPVVGTRFAFTTEPVPQTGFSGLVDCEVLEVDPGRRLRMSWASAGTALETVVTWELVPEGDGTRLLLTQSGFDLDDPAQARAFQIMNGGWRSHVFRRMTAALDAL</sequence>
<feature type="domain" description="Activator of Hsp90 ATPase homologue 1/2-like C-terminal" evidence="2">
    <location>
        <begin position="15"/>
        <end position="142"/>
    </location>
</feature>
<dbReference type="InterPro" id="IPR013538">
    <property type="entry name" value="ASHA1/2-like_C"/>
</dbReference>
<evidence type="ECO:0000313" key="4">
    <source>
        <dbReference type="Proteomes" id="UP000515511"/>
    </source>
</evidence>
<comment type="similarity">
    <text evidence="1">Belongs to the AHA1 family.</text>
</comment>
<dbReference type="InterPro" id="IPR023393">
    <property type="entry name" value="START-like_dom_sf"/>
</dbReference>
<gene>
    <name evidence="3" type="ORF">F1C12_11490</name>
</gene>
<dbReference type="RefSeq" id="WP_185275152.1">
    <property type="nucleotide sequence ID" value="NZ_CP043641.1"/>
</dbReference>
<dbReference type="KEGG" id="lse:F1C12_11490"/>
<evidence type="ECO:0000313" key="3">
    <source>
        <dbReference type="EMBL" id="QNE35687.1"/>
    </source>
</evidence>
<dbReference type="CDD" id="cd07814">
    <property type="entry name" value="SRPBCC_CalC_Aha1-like"/>
    <property type="match status" value="1"/>
</dbReference>
<dbReference type="EMBL" id="CP043641">
    <property type="protein sequence ID" value="QNE35687.1"/>
    <property type="molecule type" value="Genomic_DNA"/>
</dbReference>
<organism evidence="3 4">
    <name type="scientific">Leifsonia shinshuensis</name>
    <dbReference type="NCBI Taxonomy" id="150026"/>
    <lineage>
        <taxon>Bacteria</taxon>
        <taxon>Bacillati</taxon>
        <taxon>Actinomycetota</taxon>
        <taxon>Actinomycetes</taxon>
        <taxon>Micrococcales</taxon>
        <taxon>Microbacteriaceae</taxon>
        <taxon>Leifsonia</taxon>
    </lineage>
</organism>
<dbReference type="Pfam" id="PF08327">
    <property type="entry name" value="AHSA1"/>
    <property type="match status" value="1"/>
</dbReference>
<proteinExistence type="inferred from homology"/>
<dbReference type="AlphaFoldDB" id="A0A7G6YB22"/>
<accession>A0A7G6YB22</accession>
<dbReference type="Gene3D" id="3.30.530.20">
    <property type="match status" value="1"/>
</dbReference>
<dbReference type="SUPFAM" id="SSF55961">
    <property type="entry name" value="Bet v1-like"/>
    <property type="match status" value="1"/>
</dbReference>
<evidence type="ECO:0000256" key="1">
    <source>
        <dbReference type="ARBA" id="ARBA00006817"/>
    </source>
</evidence>
<protein>
    <submittedName>
        <fullName evidence="3">SRPBCC domain-containing protein</fullName>
    </submittedName>
</protein>
<name>A0A7G6YB22_9MICO</name>
<dbReference type="Proteomes" id="UP000515511">
    <property type="component" value="Chromosome"/>
</dbReference>